<dbReference type="PANTHER" id="PTHR46233">
    <property type="entry name" value="HYDROXYACYLGLUTATHIONE HYDROLASE GLOC"/>
    <property type="match status" value="1"/>
</dbReference>
<evidence type="ECO:0000256" key="1">
    <source>
        <dbReference type="ARBA" id="ARBA00001947"/>
    </source>
</evidence>
<evidence type="ECO:0000313" key="7">
    <source>
        <dbReference type="Proteomes" id="UP000230956"/>
    </source>
</evidence>
<dbReference type="PANTHER" id="PTHR46233:SF3">
    <property type="entry name" value="HYDROXYACYLGLUTATHIONE HYDROLASE GLOC"/>
    <property type="match status" value="1"/>
</dbReference>
<dbReference type="RefSeq" id="WP_286976153.1">
    <property type="nucleotide sequence ID" value="NZ_PFNG01000085.1"/>
</dbReference>
<dbReference type="InterPro" id="IPR051453">
    <property type="entry name" value="MBL_Glyoxalase_II"/>
</dbReference>
<dbReference type="Pfam" id="PF00753">
    <property type="entry name" value="Lactamase_B"/>
    <property type="match status" value="1"/>
</dbReference>
<sequence length="175" mass="18857">MFLERLVVGDLDSNCYLVASEPTKEAIVIDPGGSAGVIMDTIAAQELDVKYIILTHGHYDHFEAALDIARKTGAKIGIHKLDEAALSQPSISLATWLGENPETFTPDFELTDGQIIKFGDLEAKILATPGHSPGSITVNIGNTLFTGDLLFNRSIGRTDLAGGSYETLLKSVRER</sequence>
<feature type="domain" description="Metallo-beta-lactamase" evidence="5">
    <location>
        <begin position="12"/>
        <end position="173"/>
    </location>
</feature>
<keyword evidence="2" id="KW-0479">Metal-binding</keyword>
<dbReference type="Gene3D" id="3.60.15.10">
    <property type="entry name" value="Ribonuclease Z/Hydroxyacylglutathione hydrolase-like"/>
    <property type="match status" value="1"/>
</dbReference>
<dbReference type="SMART" id="SM00849">
    <property type="entry name" value="Lactamase_B"/>
    <property type="match status" value="1"/>
</dbReference>
<dbReference type="AlphaFoldDB" id="A0A2M7T941"/>
<proteinExistence type="predicted"/>
<dbReference type="GO" id="GO:0046872">
    <property type="term" value="F:metal ion binding"/>
    <property type="evidence" value="ECO:0007669"/>
    <property type="project" value="UniProtKB-KW"/>
</dbReference>
<evidence type="ECO:0000256" key="3">
    <source>
        <dbReference type="ARBA" id="ARBA00022801"/>
    </source>
</evidence>
<dbReference type="EMBL" id="PFNG01000085">
    <property type="protein sequence ID" value="PIZ40635.1"/>
    <property type="molecule type" value="Genomic_DNA"/>
</dbReference>
<dbReference type="InterPro" id="IPR036866">
    <property type="entry name" value="RibonucZ/Hydroxyglut_hydro"/>
</dbReference>
<dbReference type="Proteomes" id="UP000230956">
    <property type="component" value="Unassembled WGS sequence"/>
</dbReference>
<evidence type="ECO:0000256" key="2">
    <source>
        <dbReference type="ARBA" id="ARBA00022723"/>
    </source>
</evidence>
<reference evidence="7" key="1">
    <citation type="submission" date="2017-09" db="EMBL/GenBank/DDBJ databases">
        <title>Depth-based differentiation of microbial function through sediment-hosted aquifers and enrichment of novel symbionts in the deep terrestrial subsurface.</title>
        <authorList>
            <person name="Probst A.J."/>
            <person name="Ladd B."/>
            <person name="Jarett J.K."/>
            <person name="Geller-Mcgrath D.E."/>
            <person name="Sieber C.M.K."/>
            <person name="Emerson J.B."/>
            <person name="Anantharaman K."/>
            <person name="Thomas B.C."/>
            <person name="Malmstrom R."/>
            <person name="Stieglmeier M."/>
            <person name="Klingl A."/>
            <person name="Woyke T."/>
            <person name="Ryan C.M."/>
            <person name="Banfield J.F."/>
        </authorList>
    </citation>
    <scope>NUCLEOTIDE SEQUENCE [LARGE SCALE GENOMIC DNA]</scope>
</reference>
<dbReference type="CDD" id="cd06262">
    <property type="entry name" value="metallo-hydrolase-like_MBL-fold"/>
    <property type="match status" value="1"/>
</dbReference>
<name>A0A2M7T941_9ACTN</name>
<dbReference type="InterPro" id="IPR001279">
    <property type="entry name" value="Metallo-B-lactamas"/>
</dbReference>
<gene>
    <name evidence="6" type="ORF">COY37_03650</name>
</gene>
<accession>A0A2M7T941</accession>
<comment type="caution">
    <text evidence="6">The sequence shown here is derived from an EMBL/GenBank/DDBJ whole genome shotgun (WGS) entry which is preliminary data.</text>
</comment>
<protein>
    <submittedName>
        <fullName evidence="6">MBL fold metallo-hydrolase</fullName>
    </submittedName>
</protein>
<evidence type="ECO:0000313" key="6">
    <source>
        <dbReference type="EMBL" id="PIZ40635.1"/>
    </source>
</evidence>
<comment type="cofactor">
    <cofactor evidence="1">
        <name>Zn(2+)</name>
        <dbReference type="ChEBI" id="CHEBI:29105"/>
    </cofactor>
</comment>
<keyword evidence="4" id="KW-0862">Zinc</keyword>
<feature type="non-terminal residue" evidence="6">
    <location>
        <position position="175"/>
    </location>
</feature>
<dbReference type="SUPFAM" id="SSF56281">
    <property type="entry name" value="Metallo-hydrolase/oxidoreductase"/>
    <property type="match status" value="1"/>
</dbReference>
<evidence type="ECO:0000256" key="4">
    <source>
        <dbReference type="ARBA" id="ARBA00022833"/>
    </source>
</evidence>
<evidence type="ECO:0000259" key="5">
    <source>
        <dbReference type="SMART" id="SM00849"/>
    </source>
</evidence>
<keyword evidence="3 6" id="KW-0378">Hydrolase</keyword>
<dbReference type="GO" id="GO:0016787">
    <property type="term" value="F:hydrolase activity"/>
    <property type="evidence" value="ECO:0007669"/>
    <property type="project" value="UniProtKB-KW"/>
</dbReference>
<organism evidence="6 7">
    <name type="scientific">Candidatus Aquicultor secundus</name>
    <dbReference type="NCBI Taxonomy" id="1973895"/>
    <lineage>
        <taxon>Bacteria</taxon>
        <taxon>Bacillati</taxon>
        <taxon>Actinomycetota</taxon>
        <taxon>Candidatus Aquicultoria</taxon>
        <taxon>Candidatus Aquicultorales</taxon>
        <taxon>Candidatus Aquicultoraceae</taxon>
        <taxon>Candidatus Aquicultor</taxon>
    </lineage>
</organism>